<evidence type="ECO:0000313" key="7">
    <source>
        <dbReference type="Proteomes" id="UP000251692"/>
    </source>
</evidence>
<proteinExistence type="predicted"/>
<dbReference type="PANTHER" id="PTHR36985:SF1">
    <property type="entry name" value="TRANSLOCATION AND ASSEMBLY MODULE SUBUNIT TAMB"/>
    <property type="match status" value="1"/>
</dbReference>
<feature type="domain" description="Translocation and assembly module TamB C-terminal" evidence="5">
    <location>
        <begin position="1183"/>
        <end position="1637"/>
    </location>
</feature>
<evidence type="ECO:0000256" key="1">
    <source>
        <dbReference type="ARBA" id="ARBA00004167"/>
    </source>
</evidence>
<dbReference type="EMBL" id="QMDV01000002">
    <property type="protein sequence ID" value="RAU82726.1"/>
    <property type="molecule type" value="Genomic_DNA"/>
</dbReference>
<evidence type="ECO:0000256" key="2">
    <source>
        <dbReference type="ARBA" id="ARBA00022692"/>
    </source>
</evidence>
<keyword evidence="4" id="KW-0472">Membrane</keyword>
<evidence type="ECO:0000256" key="3">
    <source>
        <dbReference type="ARBA" id="ARBA00022989"/>
    </source>
</evidence>
<dbReference type="GO" id="GO:0005886">
    <property type="term" value="C:plasma membrane"/>
    <property type="evidence" value="ECO:0007669"/>
    <property type="project" value="InterPro"/>
</dbReference>
<dbReference type="PANTHER" id="PTHR36985">
    <property type="entry name" value="TRANSLOCATION AND ASSEMBLY MODULE SUBUNIT TAMB"/>
    <property type="match status" value="1"/>
</dbReference>
<keyword evidence="2" id="KW-0812">Transmembrane</keyword>
<evidence type="ECO:0000313" key="6">
    <source>
        <dbReference type="EMBL" id="RAU82726.1"/>
    </source>
</evidence>
<keyword evidence="3" id="KW-1133">Transmembrane helix</keyword>
<dbReference type="GO" id="GO:0009306">
    <property type="term" value="P:protein secretion"/>
    <property type="evidence" value="ECO:0007669"/>
    <property type="project" value="InterPro"/>
</dbReference>
<organism evidence="6 7">
    <name type="scientific">Pontibacter arcticus</name>
    <dbReference type="NCBI Taxonomy" id="2080288"/>
    <lineage>
        <taxon>Bacteria</taxon>
        <taxon>Pseudomonadati</taxon>
        <taxon>Bacteroidota</taxon>
        <taxon>Cytophagia</taxon>
        <taxon>Cytophagales</taxon>
        <taxon>Hymenobacteraceae</taxon>
        <taxon>Pontibacter</taxon>
    </lineage>
</organism>
<name>A0A364REX9_9BACT</name>
<comment type="caution">
    <text evidence="6">The sequence shown here is derived from an EMBL/GenBank/DDBJ whole genome shotgun (WGS) entry which is preliminary data.</text>
</comment>
<dbReference type="InterPro" id="IPR007452">
    <property type="entry name" value="TamB_C"/>
</dbReference>
<sequence length="1669" mass="182460">MWLLISLVGIVLVAVIALQFPKVQNFLAQKGASYLANTLNTRVEIGGLTTDFRNAIVLKEVYLEDQQQDTLWYSERLGVDMKILALLKGEVNISKLDLQQATANIHVKSDSTTNYDFILDAFATDTTTAQPVDTSAAPLKINLDLISLQNIKLSYNDEAGGNWIKGRIGKLVTTMDELDLEGQRYLVDEVELSNTRIDFEQTKIAPPSESEPIEMQFGLNRVALDNIEVHYANKLADQYIDLKVGQSELLADKIDVPNARIDLDKFELKNTALIYKQEKYKPTDSLAVNPAQTVDELDKDVEATQGQPVNWVLNLNNLDIAGLNVKFDNFNAAPLQRGMDYDHLQFSNVEINAEDILYSQSKMGLALNQLKLQEKSGFRVNNFNADITVDSTSARLANLDLQTGNSRIAQDLAIGYPSLTTIADNPNLITLNLDIDNTRIGMQDVLYFAPDLASNPSFRSIAGSTVKLDGKATGRLDNIQVQQLQVSGLKGTNIAVSGNIKNAMDPDKLFADLNINRFATTRTDVMALLPAGTVPPNIRIPNNMSLTGKYTGTMTAFDARADIRTSVGNLNAVVDMNPGPSGREPFSATVSTNRIDMAQLFTDSLGVGVIAMNATVRGTGLAPETMQAVAKASIKQAEYNNYTYNNINLNATINQNLYTVNAVSGDQNLDFTLNGDFNLRNADVPKYNFTLDLREADLQKLNFYNEPLEVQGRIAANMSGADAASISGILEGQDVLVKLNQVTYPIDSLRLNLQQPGDRTLIGLQSNIANADLRFGNDLGTLPVALQKHFSNYLDLQPDSPYPANTNLGDFTFSILLKNSEVIKAFVPGLEQLSPSAPLAGTYNAATKQMRVEGGFGSIKYTDYTLQNLTLRINGDKDQLAYNLGLGAILSPSLQARNVSLSGAARDNSITTRLAMAPENGRERFVLGGLLNGLGQGYRFVFNPDQLVINYDKWTVPADNYLQFDTNLLYANNIKLQRDNSFILLNSIGPVSPAAPLQAQFSNFDIGYLMQSFEQQDSLVDGTINGVATVENLMAGNLAFTSDINVTDFTFQKVPVGNIALKANSATANRYNLDAALTGNGNQLTITGFYEAQPNASLLNLDANVANLSLASLQGFTMGMVKDMGGNANGKLRITGTLDDPNILGQLNFNQAQFNVSMLNSLYRLQNERLVFNEQGINFPNFTITDSLGQNLTINGNVLTQNYMDYRFDLRAETDRFLAMNSTAKDNDLYYGTVYIGSNATITGTMLEPVMDIEVNVLDGSAFTAVVPADEAGAAGREGIVEFVTLNDSLSAILGMEAQDSASSGFVGAKIDVEVNVTDATPITIIIDPVTGDNLVVRGTAEPLYVGILPNGQMNMTGRYTITDGKYSMAFYDIVSRELDIAKGSYIAWQGDPMQADFQISAIYNVETAPMELVASQTNNTDNPSLRNQVPFQVFVNLSGELLRPEIGFDIRLPEEERGSVSTEVTAALARLRQDESEMNKQVFALLVLNRFMAPDPLASSGGGFAASARNSISGAMTDQLNNLTNRYAGGLGLELGVDSYEDYSSGSAQGRTDLNVALRQQFLNDRLTVRVGSDIGLEGQREANNKMGGFGGNISVEYSLTADGRLRVQAFQRNQYEDFEGDVRATGAALIYQREYNNFSDLFRSMETKLRKDAIRREEENIKSQSTR</sequence>
<reference evidence="6 7" key="1">
    <citation type="submission" date="2018-06" db="EMBL/GenBank/DDBJ databases">
        <authorList>
            <person name="Liu Z.-W."/>
        </authorList>
    </citation>
    <scope>NUCLEOTIDE SEQUENCE [LARGE SCALE GENOMIC DNA]</scope>
    <source>
        <strain evidence="6 7">2b14</strain>
    </source>
</reference>
<accession>A0A364REX9</accession>
<comment type="subcellular location">
    <subcellularLocation>
        <location evidence="1">Membrane</location>
        <topology evidence="1">Single-pass membrane protein</topology>
    </subcellularLocation>
</comment>
<dbReference type="Pfam" id="PF04357">
    <property type="entry name" value="TamB"/>
    <property type="match status" value="1"/>
</dbReference>
<keyword evidence="7" id="KW-1185">Reference proteome</keyword>
<protein>
    <recommendedName>
        <fullName evidence="5">Translocation and assembly module TamB C-terminal domain-containing protein</fullName>
    </recommendedName>
</protein>
<evidence type="ECO:0000256" key="4">
    <source>
        <dbReference type="ARBA" id="ARBA00023136"/>
    </source>
</evidence>
<reference evidence="6 7" key="2">
    <citation type="submission" date="2018-07" db="EMBL/GenBank/DDBJ databases">
        <title>Pontibacter sp. 2b14 genomic sequence and assembly.</title>
        <authorList>
            <person name="Du Z.-J."/>
        </authorList>
    </citation>
    <scope>NUCLEOTIDE SEQUENCE [LARGE SCALE GENOMIC DNA]</scope>
    <source>
        <strain evidence="6 7">2b14</strain>
    </source>
</reference>
<dbReference type="Proteomes" id="UP000251692">
    <property type="component" value="Unassembled WGS sequence"/>
</dbReference>
<evidence type="ECO:0000259" key="5">
    <source>
        <dbReference type="Pfam" id="PF04357"/>
    </source>
</evidence>
<gene>
    <name evidence="6" type="ORF">DP923_05570</name>
</gene>